<feature type="region of interest" description="Disordered" evidence="1">
    <location>
        <begin position="1"/>
        <end position="84"/>
    </location>
</feature>
<sequence>MDFLSKLSGHDKEESEHRRRSSREHAEDEDKPSFLDKITGKAEREEEERRRREEEEKNKGFFDKMGDKFNTAAGGGRESEKNEDHLDKGIDFVQEHILKQGTQSDESAWEQKKDKIIADAIRGGYKSTTGREFFLKEKEKEEKEKKEQEDKKHFWE</sequence>
<keyword evidence="3" id="KW-1185">Reference proteome</keyword>
<feature type="region of interest" description="Disordered" evidence="1">
    <location>
        <begin position="136"/>
        <end position="156"/>
    </location>
</feature>
<protein>
    <submittedName>
        <fullName evidence="2">Uncharacterized protein</fullName>
    </submittedName>
</protein>
<comment type="caution">
    <text evidence="2">The sequence shown here is derived from an EMBL/GenBank/DDBJ whole genome shotgun (WGS) entry which is preliminary data.</text>
</comment>
<organism evidence="2 3">
    <name type="scientific">Phyllosticta citrichinensis</name>
    <dbReference type="NCBI Taxonomy" id="1130410"/>
    <lineage>
        <taxon>Eukaryota</taxon>
        <taxon>Fungi</taxon>
        <taxon>Dikarya</taxon>
        <taxon>Ascomycota</taxon>
        <taxon>Pezizomycotina</taxon>
        <taxon>Dothideomycetes</taxon>
        <taxon>Dothideomycetes incertae sedis</taxon>
        <taxon>Botryosphaeriales</taxon>
        <taxon>Phyllostictaceae</taxon>
        <taxon>Phyllosticta</taxon>
    </lineage>
</organism>
<dbReference type="Proteomes" id="UP001456524">
    <property type="component" value="Unassembled WGS sequence"/>
</dbReference>
<dbReference type="PANTHER" id="PTHR40462">
    <property type="entry name" value="CHROMOSOME 1, WHOLE GENOME SHOTGUN SEQUENCE"/>
    <property type="match status" value="1"/>
</dbReference>
<feature type="compositionally biased region" description="Basic and acidic residues" evidence="1">
    <location>
        <begin position="8"/>
        <end position="67"/>
    </location>
</feature>
<dbReference type="PANTHER" id="PTHR40462:SF1">
    <property type="entry name" value="EXPRESSED PROTEIN"/>
    <property type="match status" value="1"/>
</dbReference>
<evidence type="ECO:0000313" key="2">
    <source>
        <dbReference type="EMBL" id="KAK8175547.1"/>
    </source>
</evidence>
<gene>
    <name evidence="2" type="ORF">IWX90DRAFT_115289</name>
</gene>
<dbReference type="EMBL" id="JBBWUH010000002">
    <property type="protein sequence ID" value="KAK8175547.1"/>
    <property type="molecule type" value="Genomic_DNA"/>
</dbReference>
<accession>A0ABR1Y3N0</accession>
<proteinExistence type="predicted"/>
<name>A0ABR1Y3N0_9PEZI</name>
<evidence type="ECO:0000256" key="1">
    <source>
        <dbReference type="SAM" id="MobiDB-lite"/>
    </source>
</evidence>
<evidence type="ECO:0000313" key="3">
    <source>
        <dbReference type="Proteomes" id="UP001456524"/>
    </source>
</evidence>
<reference evidence="2 3" key="1">
    <citation type="journal article" date="2022" name="G3 (Bethesda)">
        <title>Enemy or ally: a genomic approach to elucidate the lifestyle of Phyllosticta citrichinaensis.</title>
        <authorList>
            <person name="Buijs V.A."/>
            <person name="Groenewald J.Z."/>
            <person name="Haridas S."/>
            <person name="LaButti K.M."/>
            <person name="Lipzen A."/>
            <person name="Martin F.M."/>
            <person name="Barry K."/>
            <person name="Grigoriev I.V."/>
            <person name="Crous P.W."/>
            <person name="Seidl M.F."/>
        </authorList>
    </citation>
    <scope>NUCLEOTIDE SEQUENCE [LARGE SCALE GENOMIC DNA]</scope>
    <source>
        <strain evidence="2 3">CBS 129764</strain>
    </source>
</reference>